<evidence type="ECO:0000313" key="2">
    <source>
        <dbReference type="EMBL" id="TGZ57616.1"/>
    </source>
</evidence>
<gene>
    <name evidence="2" type="ORF">DBV15_03985</name>
</gene>
<dbReference type="Proteomes" id="UP000310200">
    <property type="component" value="Unassembled WGS sequence"/>
</dbReference>
<dbReference type="AlphaFoldDB" id="A0A4S2L5U9"/>
<name>A0A4S2L5U9_9HYME</name>
<keyword evidence="3" id="KW-1185">Reference proteome</keyword>
<feature type="non-terminal residue" evidence="2">
    <location>
        <position position="177"/>
    </location>
</feature>
<evidence type="ECO:0000256" key="1">
    <source>
        <dbReference type="SAM" id="MobiDB-lite"/>
    </source>
</evidence>
<dbReference type="EMBL" id="QBLH01000137">
    <property type="protein sequence ID" value="TGZ57616.1"/>
    <property type="molecule type" value="Genomic_DNA"/>
</dbReference>
<accession>A0A4S2L5U9</accession>
<feature type="region of interest" description="Disordered" evidence="1">
    <location>
        <begin position="91"/>
        <end position="132"/>
    </location>
</feature>
<feature type="compositionally biased region" description="Polar residues" evidence="1">
    <location>
        <begin position="166"/>
        <end position="177"/>
    </location>
</feature>
<feature type="compositionally biased region" description="Basic and acidic residues" evidence="1">
    <location>
        <begin position="91"/>
        <end position="119"/>
    </location>
</feature>
<comment type="caution">
    <text evidence="2">The sequence shown here is derived from an EMBL/GenBank/DDBJ whole genome shotgun (WGS) entry which is preliminary data.</text>
</comment>
<sequence>RKKQSQRSSRDRYFPVSYGAVSLFWEEIKHFSRAIRMQFEFVQQPAYGINIENGGAPQSDEASFALPKREATRSTMTEKFASGITYSRSFREAGRKAGRKEGRNEGKGEQKKNEEEWRSSSHQLQPVEFGDTERWGITGTVHLNLDELGERLAAWSRGCPRAPATSVATTRSRGLSR</sequence>
<reference evidence="2 3" key="1">
    <citation type="journal article" date="2019" name="Philos. Trans. R. Soc. Lond., B, Biol. Sci.">
        <title>Ant behaviour and brain gene expression of defending hosts depend on the ecological success of the intruding social parasite.</title>
        <authorList>
            <person name="Kaur R."/>
            <person name="Stoldt M."/>
            <person name="Jongepier E."/>
            <person name="Feldmeyer B."/>
            <person name="Menzel F."/>
            <person name="Bornberg-Bauer E."/>
            <person name="Foitzik S."/>
        </authorList>
    </citation>
    <scope>NUCLEOTIDE SEQUENCE [LARGE SCALE GENOMIC DNA]</scope>
    <source>
        <tissue evidence="2">Whole body</tissue>
    </source>
</reference>
<proteinExistence type="predicted"/>
<evidence type="ECO:0000313" key="3">
    <source>
        <dbReference type="Proteomes" id="UP000310200"/>
    </source>
</evidence>
<feature type="non-terminal residue" evidence="2">
    <location>
        <position position="1"/>
    </location>
</feature>
<protein>
    <submittedName>
        <fullName evidence="2">Uncharacterized protein</fullName>
    </submittedName>
</protein>
<feature type="region of interest" description="Disordered" evidence="1">
    <location>
        <begin position="156"/>
        <end position="177"/>
    </location>
</feature>
<organism evidence="2 3">
    <name type="scientific">Temnothorax longispinosus</name>
    <dbReference type="NCBI Taxonomy" id="300112"/>
    <lineage>
        <taxon>Eukaryota</taxon>
        <taxon>Metazoa</taxon>
        <taxon>Ecdysozoa</taxon>
        <taxon>Arthropoda</taxon>
        <taxon>Hexapoda</taxon>
        <taxon>Insecta</taxon>
        <taxon>Pterygota</taxon>
        <taxon>Neoptera</taxon>
        <taxon>Endopterygota</taxon>
        <taxon>Hymenoptera</taxon>
        <taxon>Apocrita</taxon>
        <taxon>Aculeata</taxon>
        <taxon>Formicoidea</taxon>
        <taxon>Formicidae</taxon>
        <taxon>Myrmicinae</taxon>
        <taxon>Temnothorax</taxon>
    </lineage>
</organism>